<evidence type="ECO:0000313" key="2">
    <source>
        <dbReference type="Proteomes" id="UP001157502"/>
    </source>
</evidence>
<organism evidence="1 2">
    <name type="scientific">Dallia pectoralis</name>
    <name type="common">Alaska blackfish</name>
    <dbReference type="NCBI Taxonomy" id="75939"/>
    <lineage>
        <taxon>Eukaryota</taxon>
        <taxon>Metazoa</taxon>
        <taxon>Chordata</taxon>
        <taxon>Craniata</taxon>
        <taxon>Vertebrata</taxon>
        <taxon>Euteleostomi</taxon>
        <taxon>Actinopterygii</taxon>
        <taxon>Neopterygii</taxon>
        <taxon>Teleostei</taxon>
        <taxon>Protacanthopterygii</taxon>
        <taxon>Esociformes</taxon>
        <taxon>Umbridae</taxon>
        <taxon>Dallia</taxon>
    </lineage>
</organism>
<evidence type="ECO:0000313" key="1">
    <source>
        <dbReference type="EMBL" id="KAJ8008747.1"/>
    </source>
</evidence>
<proteinExistence type="predicted"/>
<sequence>MSGSCEAGSDRSTSTRNTSLGYTFSTRPNSTLTSSTMCDSHGNPQQQAHLHHQPTPICKANLLHQVYTTTTTRT</sequence>
<comment type="caution">
    <text evidence="1">The sequence shown here is derived from an EMBL/GenBank/DDBJ whole genome shotgun (WGS) entry which is preliminary data.</text>
</comment>
<reference evidence="1" key="1">
    <citation type="submission" date="2021-05" db="EMBL/GenBank/DDBJ databases">
        <authorList>
            <person name="Pan Q."/>
            <person name="Jouanno E."/>
            <person name="Zahm M."/>
            <person name="Klopp C."/>
            <person name="Cabau C."/>
            <person name="Louis A."/>
            <person name="Berthelot C."/>
            <person name="Parey E."/>
            <person name="Roest Crollius H."/>
            <person name="Montfort J."/>
            <person name="Robinson-Rechavi M."/>
            <person name="Bouchez O."/>
            <person name="Lampietro C."/>
            <person name="Lopez Roques C."/>
            <person name="Donnadieu C."/>
            <person name="Postlethwait J."/>
            <person name="Bobe J."/>
            <person name="Dillon D."/>
            <person name="Chandos A."/>
            <person name="von Hippel F."/>
            <person name="Guiguen Y."/>
        </authorList>
    </citation>
    <scope>NUCLEOTIDE SEQUENCE</scope>
    <source>
        <strain evidence="1">YG-Jan2019</strain>
    </source>
</reference>
<accession>A0ACC2GYI9</accession>
<gene>
    <name evidence="1" type="ORF">DPEC_G00081630</name>
</gene>
<protein>
    <submittedName>
        <fullName evidence="1">Uncharacterized protein</fullName>
    </submittedName>
</protein>
<dbReference type="Proteomes" id="UP001157502">
    <property type="component" value="Chromosome 7"/>
</dbReference>
<name>A0ACC2GYI9_DALPE</name>
<dbReference type="EMBL" id="CM055734">
    <property type="protein sequence ID" value="KAJ8008747.1"/>
    <property type="molecule type" value="Genomic_DNA"/>
</dbReference>
<keyword evidence="2" id="KW-1185">Reference proteome</keyword>